<sequence>MTTDTTNDTPQPENTPRREATPRTWLGRIARRKRMLAREQWRRLDDVAREGISDEDYATTMATLEAMARNLGWDESQAGDEARGHGGHHGRWHGQGRGHGHGHKGHHGHGHHGRCAERATVEA</sequence>
<protein>
    <submittedName>
        <fullName evidence="2">Uncharacterized protein</fullName>
    </submittedName>
</protein>
<feature type="compositionally biased region" description="Polar residues" evidence="1">
    <location>
        <begin position="1"/>
        <end position="14"/>
    </location>
</feature>
<comment type="caution">
    <text evidence="2">The sequence shown here is derived from an EMBL/GenBank/DDBJ whole genome shotgun (WGS) entry which is preliminary data.</text>
</comment>
<evidence type="ECO:0000256" key="1">
    <source>
        <dbReference type="SAM" id="MobiDB-lite"/>
    </source>
</evidence>
<feature type="region of interest" description="Disordered" evidence="1">
    <location>
        <begin position="77"/>
        <end position="123"/>
    </location>
</feature>
<organism evidence="2 3">
    <name type="scientific">Microcella frigidaquae</name>
    <dbReference type="NCBI Taxonomy" id="424758"/>
    <lineage>
        <taxon>Bacteria</taxon>
        <taxon>Bacillati</taxon>
        <taxon>Actinomycetota</taxon>
        <taxon>Actinomycetes</taxon>
        <taxon>Micrococcales</taxon>
        <taxon>Microbacteriaceae</taxon>
        <taxon>Microcella</taxon>
    </lineage>
</organism>
<feature type="compositionally biased region" description="Basic residues" evidence="1">
    <location>
        <begin position="85"/>
        <end position="113"/>
    </location>
</feature>
<name>A0A840X770_9MICO</name>
<feature type="region of interest" description="Disordered" evidence="1">
    <location>
        <begin position="1"/>
        <end position="26"/>
    </location>
</feature>
<accession>A0A840X770</accession>
<keyword evidence="3" id="KW-1185">Reference proteome</keyword>
<gene>
    <name evidence="2" type="ORF">BJ959_001587</name>
</gene>
<dbReference type="OrthoDB" id="3697068at2"/>
<reference evidence="2 3" key="1">
    <citation type="submission" date="2020-08" db="EMBL/GenBank/DDBJ databases">
        <title>Sequencing the genomes of 1000 actinobacteria strains.</title>
        <authorList>
            <person name="Klenk H.-P."/>
        </authorList>
    </citation>
    <scope>NUCLEOTIDE SEQUENCE [LARGE SCALE GENOMIC DNA]</scope>
    <source>
        <strain evidence="2 3">DSM 23889</strain>
    </source>
</reference>
<feature type="compositionally biased region" description="Basic and acidic residues" evidence="1">
    <location>
        <begin position="114"/>
        <end position="123"/>
    </location>
</feature>
<evidence type="ECO:0000313" key="3">
    <source>
        <dbReference type="Proteomes" id="UP000552883"/>
    </source>
</evidence>
<dbReference type="AlphaFoldDB" id="A0A840X770"/>
<proteinExistence type="predicted"/>
<dbReference type="Proteomes" id="UP000552883">
    <property type="component" value="Unassembled WGS sequence"/>
</dbReference>
<dbReference type="EMBL" id="JACHBS010000001">
    <property type="protein sequence ID" value="MBB5618091.1"/>
    <property type="molecule type" value="Genomic_DNA"/>
</dbReference>
<dbReference type="RefSeq" id="WP_153982900.1">
    <property type="nucleotide sequence ID" value="NZ_BAAANZ010000014.1"/>
</dbReference>
<evidence type="ECO:0000313" key="2">
    <source>
        <dbReference type="EMBL" id="MBB5618091.1"/>
    </source>
</evidence>